<name>A0ABV9WC76_9ACTN</name>
<comment type="caution">
    <text evidence="2">The sequence shown here is derived from an EMBL/GenBank/DDBJ whole genome shotgun (WGS) entry which is preliminary data.</text>
</comment>
<gene>
    <name evidence="2" type="ORF">ACFPIJ_52035</name>
</gene>
<protein>
    <submittedName>
        <fullName evidence="2">DUF1883 domain-containing protein</fullName>
    </submittedName>
</protein>
<proteinExistence type="predicted"/>
<reference evidence="3" key="1">
    <citation type="journal article" date="2019" name="Int. J. Syst. Evol. Microbiol.">
        <title>The Global Catalogue of Microorganisms (GCM) 10K type strain sequencing project: providing services to taxonomists for standard genome sequencing and annotation.</title>
        <authorList>
            <consortium name="The Broad Institute Genomics Platform"/>
            <consortium name="The Broad Institute Genome Sequencing Center for Infectious Disease"/>
            <person name="Wu L."/>
            <person name="Ma J."/>
        </authorList>
    </citation>
    <scope>NUCLEOTIDE SEQUENCE [LARGE SCALE GENOMIC DNA]</scope>
    <source>
        <strain evidence="3">CGMCC 4.7152</strain>
    </source>
</reference>
<feature type="domain" description="DUF1883" evidence="1">
    <location>
        <begin position="10"/>
        <end position="80"/>
    </location>
</feature>
<dbReference type="Proteomes" id="UP001595912">
    <property type="component" value="Unassembled WGS sequence"/>
</dbReference>
<dbReference type="Gene3D" id="4.10.1210.10">
    <property type="entry name" value="Atu1913-like"/>
    <property type="match status" value="1"/>
</dbReference>
<evidence type="ECO:0000313" key="3">
    <source>
        <dbReference type="Proteomes" id="UP001595912"/>
    </source>
</evidence>
<dbReference type="InterPro" id="IPR015073">
    <property type="entry name" value="DUF1883"/>
</dbReference>
<dbReference type="InterPro" id="IPR036488">
    <property type="entry name" value="DUF1883-like_sf"/>
</dbReference>
<dbReference type="EMBL" id="JBHSIU010000098">
    <property type="protein sequence ID" value="MFC5006341.1"/>
    <property type="molecule type" value="Genomic_DNA"/>
</dbReference>
<evidence type="ECO:0000313" key="2">
    <source>
        <dbReference type="EMBL" id="MFC5006341.1"/>
    </source>
</evidence>
<accession>A0ABV9WC76</accession>
<dbReference type="RefSeq" id="WP_380126963.1">
    <property type="nucleotide sequence ID" value="NZ_JBHSIU010000098.1"/>
</dbReference>
<organism evidence="2 3">
    <name type="scientific">Dactylosporangium cerinum</name>
    <dbReference type="NCBI Taxonomy" id="1434730"/>
    <lineage>
        <taxon>Bacteria</taxon>
        <taxon>Bacillati</taxon>
        <taxon>Actinomycetota</taxon>
        <taxon>Actinomycetes</taxon>
        <taxon>Micromonosporales</taxon>
        <taxon>Micromonosporaceae</taxon>
        <taxon>Dactylosporangium</taxon>
    </lineage>
</organism>
<sequence>MEHLYWELGSFAGGAQLEVTLRGSTARVMLMDRDEYQAYLDDEEYECYGGFFDFSPVVLEVPYDARWYLVVDSYPRRISVEVGQAHHARIGTLSRPAGVVAATVATIRQSARAADGARPLDDHHAPYRKILG</sequence>
<dbReference type="Pfam" id="PF08980">
    <property type="entry name" value="DUF1883"/>
    <property type="match status" value="1"/>
</dbReference>
<keyword evidence="3" id="KW-1185">Reference proteome</keyword>
<evidence type="ECO:0000259" key="1">
    <source>
        <dbReference type="Pfam" id="PF08980"/>
    </source>
</evidence>
<dbReference type="SUPFAM" id="SSF141099">
    <property type="entry name" value="Atu1913-like"/>
    <property type="match status" value="1"/>
</dbReference>